<comment type="similarity">
    <text evidence="1">Belongs to the myoviridae tail sheath protein family.</text>
</comment>
<dbReference type="AlphaFoldDB" id="A0A6M3KZM7"/>
<evidence type="ECO:0000256" key="1">
    <source>
        <dbReference type="ARBA" id="ARBA00008005"/>
    </source>
</evidence>
<evidence type="ECO:0000313" key="4">
    <source>
        <dbReference type="EMBL" id="QJA87717.1"/>
    </source>
</evidence>
<name>A0A6M3KZM7_9ZZZZ</name>
<reference evidence="4" key="1">
    <citation type="submission" date="2020-03" db="EMBL/GenBank/DDBJ databases">
        <title>The deep terrestrial virosphere.</title>
        <authorList>
            <person name="Holmfeldt K."/>
            <person name="Nilsson E."/>
            <person name="Simone D."/>
            <person name="Lopez-Fernandez M."/>
            <person name="Wu X."/>
            <person name="de Brujin I."/>
            <person name="Lundin D."/>
            <person name="Andersson A."/>
            <person name="Bertilsson S."/>
            <person name="Dopson M."/>
        </authorList>
    </citation>
    <scope>NUCLEOTIDE SEQUENCE</scope>
    <source>
        <strain evidence="4">MM415B02900</strain>
    </source>
</reference>
<dbReference type="EMBL" id="MT142728">
    <property type="protein sequence ID" value="QJA87717.1"/>
    <property type="molecule type" value="Genomic_DNA"/>
</dbReference>
<dbReference type="Pfam" id="PF17482">
    <property type="entry name" value="Phage_sheath_1C"/>
    <property type="match status" value="1"/>
</dbReference>
<evidence type="ECO:0000259" key="2">
    <source>
        <dbReference type="Pfam" id="PF04984"/>
    </source>
</evidence>
<dbReference type="Pfam" id="PF04984">
    <property type="entry name" value="Phage_sheath_1"/>
    <property type="match status" value="1"/>
</dbReference>
<dbReference type="InterPro" id="IPR035089">
    <property type="entry name" value="Phage_sheath_subtilisin"/>
</dbReference>
<feature type="domain" description="Tail sheath protein subtilisin-like" evidence="2">
    <location>
        <begin position="209"/>
        <end position="368"/>
    </location>
</feature>
<protein>
    <submittedName>
        <fullName evidence="4">Putative tail sheath protein</fullName>
    </submittedName>
</protein>
<gene>
    <name evidence="4" type="ORF">MM415B02900_0001</name>
</gene>
<dbReference type="InterPro" id="IPR020287">
    <property type="entry name" value="Tail_sheath_C"/>
</dbReference>
<proteinExistence type="inferred from homology"/>
<dbReference type="InterPro" id="IPR007067">
    <property type="entry name" value="Tail_sheath"/>
</dbReference>
<accession>A0A6M3KZM7</accession>
<dbReference type="PIRSF" id="PIRSF007349">
    <property type="entry name" value="Tsp_L"/>
    <property type="match status" value="1"/>
</dbReference>
<sequence length="493" mass="53362">MAISFSHIPTTIRTPGVYGEFDASRALQGLAQINHTALIIGQRTTTGTVASGVLTAITNDGLADGYFGVGSVLARMCNVFKDNNPNTELWAVALDDAGAATVASGYVRVTGSAVATGTLRFLVNGVAVNVAVTSGDNYVSICSAVMTAFSAEASGRWSPVIAVSADSNTVALQAKNKGSLGNNINLRINYFTGQVSPSGITISLGALSGGATEPDLDDVWSVIDGQRFNYVVQPYTDATNLTSIETELEDRILPLEDLGGIGFTASRNSVANLSTLGNSRNSYLNVMPGAYDSPTCPEEWAAAWGAAAAKYLNNDPARPLHTIKLKGIMPPPKENCFTRAERDVLLYDGIATWVADDNYVYIERSITTYQHTVLGVIDPTWLDVQTIATLLEIRDQYRIRMMTRYIDPRWKLADNSFPVQPGSFVARPKDVHQEAIALFSLLRDRGLVDNLEEFKNNLVTERDIADVNRVNQLLSPDLVNQFRILAGLIQFIL</sequence>
<evidence type="ECO:0000259" key="3">
    <source>
        <dbReference type="Pfam" id="PF17482"/>
    </source>
</evidence>
<feature type="domain" description="Tail sheath protein C-terminal" evidence="3">
    <location>
        <begin position="378"/>
        <end position="491"/>
    </location>
</feature>
<organism evidence="4">
    <name type="scientific">viral metagenome</name>
    <dbReference type="NCBI Taxonomy" id="1070528"/>
    <lineage>
        <taxon>unclassified sequences</taxon>
        <taxon>metagenomes</taxon>
        <taxon>organismal metagenomes</taxon>
    </lineage>
</organism>